<evidence type="ECO:0000313" key="1">
    <source>
        <dbReference type="EMBL" id="VAW67062.1"/>
    </source>
</evidence>
<name>A0A3B0XV61_9ZZZZ</name>
<proteinExistence type="predicted"/>
<dbReference type="AlphaFoldDB" id="A0A3B0XV61"/>
<reference evidence="1" key="1">
    <citation type="submission" date="2018-06" db="EMBL/GenBank/DDBJ databases">
        <authorList>
            <person name="Zhirakovskaya E."/>
        </authorList>
    </citation>
    <scope>NUCLEOTIDE SEQUENCE</scope>
</reference>
<dbReference type="EMBL" id="UOFI01000090">
    <property type="protein sequence ID" value="VAW67062.1"/>
    <property type="molecule type" value="Genomic_DNA"/>
</dbReference>
<protein>
    <submittedName>
        <fullName evidence="1">Uncharacterized protein</fullName>
    </submittedName>
</protein>
<accession>A0A3B0XV61</accession>
<sequence>MNMSNVDVDNWMHASDDERTNAIQSWNINSGEGEEIVNRVATLFKGECVYKVLETKALPEDNKWIIEAFSEADDFEVLTKRENIEFLGFHIKFKHIDDY</sequence>
<gene>
    <name evidence="1" type="ORF">MNBD_GAMMA09-2715</name>
</gene>
<organism evidence="1">
    <name type="scientific">hydrothermal vent metagenome</name>
    <dbReference type="NCBI Taxonomy" id="652676"/>
    <lineage>
        <taxon>unclassified sequences</taxon>
        <taxon>metagenomes</taxon>
        <taxon>ecological metagenomes</taxon>
    </lineage>
</organism>